<evidence type="ECO:0000259" key="5">
    <source>
        <dbReference type="PROSITE" id="PS51518"/>
    </source>
</evidence>
<keyword evidence="7" id="KW-1185">Reference proteome</keyword>
<dbReference type="Gene3D" id="6.10.140.1740">
    <property type="match status" value="1"/>
</dbReference>
<dbReference type="PANTHER" id="PTHR21539:SF0">
    <property type="entry name" value="SAGA-ASSOCIATED FACTOR 29"/>
    <property type="match status" value="1"/>
</dbReference>
<dbReference type="Pfam" id="PF12998">
    <property type="entry name" value="ING"/>
    <property type="match status" value="1"/>
</dbReference>
<dbReference type="Gene3D" id="2.30.30.140">
    <property type="match status" value="2"/>
</dbReference>
<proteinExistence type="predicted"/>
<dbReference type="EMBL" id="JAQMWT010000157">
    <property type="protein sequence ID" value="KAJ8608880.1"/>
    <property type="molecule type" value="Genomic_DNA"/>
</dbReference>
<feature type="domain" description="SGF29 C-terminal" evidence="5">
    <location>
        <begin position="137"/>
        <end position="293"/>
    </location>
</feature>
<evidence type="ECO:0000256" key="1">
    <source>
        <dbReference type="ARBA" id="ARBA00004123"/>
    </source>
</evidence>
<dbReference type="CDD" id="cd20393">
    <property type="entry name" value="Tudor_SGF29_rpt1"/>
    <property type="match status" value="1"/>
</dbReference>
<dbReference type="Pfam" id="PF07039">
    <property type="entry name" value="SGF29_Tudor"/>
    <property type="match status" value="1"/>
</dbReference>
<dbReference type="InterPro" id="IPR024610">
    <property type="entry name" value="ING_N_histone-binding"/>
</dbReference>
<name>A0AAD7XLA6_9STRA</name>
<dbReference type="InterPro" id="IPR047287">
    <property type="entry name" value="Tudor_SGF29_rpt2"/>
</dbReference>
<dbReference type="InterPro" id="IPR010750">
    <property type="entry name" value="SGF29_tudor-like_dom"/>
</dbReference>
<evidence type="ECO:0000256" key="2">
    <source>
        <dbReference type="ARBA" id="ARBA00023015"/>
    </source>
</evidence>
<dbReference type="SMART" id="SM01408">
    <property type="entry name" value="ING"/>
    <property type="match status" value="1"/>
</dbReference>
<dbReference type="CDD" id="cd20394">
    <property type="entry name" value="Tudor_SGF29_rpt2"/>
    <property type="match status" value="1"/>
</dbReference>
<comment type="subcellular location">
    <subcellularLocation>
        <location evidence="1">Nucleus</location>
    </subcellularLocation>
</comment>
<protein>
    <recommendedName>
        <fullName evidence="5">SGF29 C-terminal domain-containing protein</fullName>
    </recommendedName>
</protein>
<dbReference type="GO" id="GO:0000124">
    <property type="term" value="C:SAGA complex"/>
    <property type="evidence" value="ECO:0007669"/>
    <property type="project" value="InterPro"/>
</dbReference>
<evidence type="ECO:0000256" key="4">
    <source>
        <dbReference type="ARBA" id="ARBA00023242"/>
    </source>
</evidence>
<keyword evidence="4" id="KW-0539">Nucleus</keyword>
<accession>A0AAD7XLA6</accession>
<dbReference type="PROSITE" id="PS51518">
    <property type="entry name" value="SGF29_C"/>
    <property type="match status" value="1"/>
</dbReference>
<reference evidence="6" key="1">
    <citation type="submission" date="2023-01" db="EMBL/GenBank/DDBJ databases">
        <title>Metagenome sequencing of chrysophaentin producing Chrysophaeum taylorii.</title>
        <authorList>
            <person name="Davison J."/>
            <person name="Bewley C."/>
        </authorList>
    </citation>
    <scope>NUCLEOTIDE SEQUENCE</scope>
    <source>
        <strain evidence="6">NIES-1699</strain>
    </source>
</reference>
<evidence type="ECO:0000313" key="6">
    <source>
        <dbReference type="EMBL" id="KAJ8608880.1"/>
    </source>
</evidence>
<dbReference type="InterPro" id="IPR047288">
    <property type="entry name" value="Tudor_SGF29_rpt1"/>
</dbReference>
<dbReference type="AlphaFoldDB" id="A0AAD7XLA6"/>
<dbReference type="GO" id="GO:0005634">
    <property type="term" value="C:nucleus"/>
    <property type="evidence" value="ECO:0007669"/>
    <property type="project" value="UniProtKB-SubCell"/>
</dbReference>
<comment type="caution">
    <text evidence="6">The sequence shown here is derived from an EMBL/GenBank/DDBJ whole genome shotgun (WGS) entry which is preliminary data.</text>
</comment>
<sequence>MSATWTSSSTVIEDILESIANVPNSVKRNFELLRELDGEVATLLEEIGDAEAAIMASAREAVKSSSSSSRSVASALGTQGREAIAAIAAKRRRCDDLSDEKILIAEQTSELVLQHIDIMNSELAALSAHLHATGEFESSGAAPNDEVAVQLDDSDKDSWILARVVRYKPESANYDVADADDDRKVYELPETRVVPLTDSGGRGVVAAPHALAPVASILATVEGSPGEYKISKGDEVFAVYPDTTSFYSATVSIPPRRALAGNAICHVQFSDDADETGLNPDRAVPLKYIIRLV</sequence>
<gene>
    <name evidence="6" type="ORF">CTAYLR_005276</name>
</gene>
<dbReference type="PANTHER" id="PTHR21539">
    <property type="entry name" value="SAGA-ASSOCIATED FACTOR 29"/>
    <property type="match status" value="1"/>
</dbReference>
<dbReference type="InterPro" id="IPR037802">
    <property type="entry name" value="SGF29"/>
</dbReference>
<organism evidence="6 7">
    <name type="scientific">Chrysophaeum taylorii</name>
    <dbReference type="NCBI Taxonomy" id="2483200"/>
    <lineage>
        <taxon>Eukaryota</taxon>
        <taxon>Sar</taxon>
        <taxon>Stramenopiles</taxon>
        <taxon>Ochrophyta</taxon>
        <taxon>Pelagophyceae</taxon>
        <taxon>Pelagomonadales</taxon>
        <taxon>Pelagomonadaceae</taxon>
        <taxon>Chrysophaeum</taxon>
    </lineage>
</organism>
<keyword evidence="3" id="KW-0804">Transcription</keyword>
<evidence type="ECO:0000256" key="3">
    <source>
        <dbReference type="ARBA" id="ARBA00023163"/>
    </source>
</evidence>
<dbReference type="Proteomes" id="UP001230188">
    <property type="component" value="Unassembled WGS sequence"/>
</dbReference>
<keyword evidence="2" id="KW-0805">Transcription regulation</keyword>
<evidence type="ECO:0000313" key="7">
    <source>
        <dbReference type="Proteomes" id="UP001230188"/>
    </source>
</evidence>